<feature type="non-terminal residue" evidence="2">
    <location>
        <position position="1"/>
    </location>
</feature>
<evidence type="ECO:0008006" key="4">
    <source>
        <dbReference type="Google" id="ProtNLM"/>
    </source>
</evidence>
<evidence type="ECO:0000313" key="3">
    <source>
        <dbReference type="Proteomes" id="UP001174909"/>
    </source>
</evidence>
<name>A0AA35WLE6_GEOBA</name>
<evidence type="ECO:0000256" key="1">
    <source>
        <dbReference type="SAM" id="SignalP"/>
    </source>
</evidence>
<protein>
    <recommendedName>
        <fullName evidence="4">Fibronectin type-III domain-containing protein</fullName>
    </recommendedName>
</protein>
<sequence length="305" mass="33068">LVLHLVVAFLAASEAEVGCHTVAGGECSAVALKQSACSSSDEQYREMMGRCCPECNKNSDCQCNSETNDCPSHSSQHLSTHSGSVLPSTINLEPRPVTNSSFNLTISWADETGTDASGYEVRVEASSRSSLMSASNLRLGTLTTNQSGNTQLTLSNICFDKDKSYLIIKVSKKVSEGLKELGETVLHRSDCYSLYEGDTALRNRYCGPMVSDTLDTSEVRISSKSEGGGLFSVTMSWPVVPLADSYDLKLDNDTKYSYFSVINTTKVMFTGLNTSIVYKVRVSTTWPGSLLSTCWIVTGSRFGHT</sequence>
<organism evidence="2 3">
    <name type="scientific">Geodia barretti</name>
    <name type="common">Barrett's horny sponge</name>
    <dbReference type="NCBI Taxonomy" id="519541"/>
    <lineage>
        <taxon>Eukaryota</taxon>
        <taxon>Metazoa</taxon>
        <taxon>Porifera</taxon>
        <taxon>Demospongiae</taxon>
        <taxon>Heteroscleromorpha</taxon>
        <taxon>Tetractinellida</taxon>
        <taxon>Astrophorina</taxon>
        <taxon>Geodiidae</taxon>
        <taxon>Geodia</taxon>
    </lineage>
</organism>
<feature type="chain" id="PRO_5041405487" description="Fibronectin type-III domain-containing protein" evidence="1">
    <location>
        <begin position="16"/>
        <end position="305"/>
    </location>
</feature>
<keyword evidence="3" id="KW-1185">Reference proteome</keyword>
<proteinExistence type="predicted"/>
<feature type="signal peptide" evidence="1">
    <location>
        <begin position="1"/>
        <end position="15"/>
    </location>
</feature>
<gene>
    <name evidence="2" type="ORF">GBAR_LOCUS12649</name>
</gene>
<dbReference type="Proteomes" id="UP001174909">
    <property type="component" value="Unassembled WGS sequence"/>
</dbReference>
<keyword evidence="1" id="KW-0732">Signal</keyword>
<reference evidence="2" key="1">
    <citation type="submission" date="2023-03" db="EMBL/GenBank/DDBJ databases">
        <authorList>
            <person name="Steffen K."/>
            <person name="Cardenas P."/>
        </authorList>
    </citation>
    <scope>NUCLEOTIDE SEQUENCE</scope>
</reference>
<dbReference type="AlphaFoldDB" id="A0AA35WLE6"/>
<dbReference type="EMBL" id="CASHTH010001882">
    <property type="protein sequence ID" value="CAI8021311.1"/>
    <property type="molecule type" value="Genomic_DNA"/>
</dbReference>
<comment type="caution">
    <text evidence="2">The sequence shown here is derived from an EMBL/GenBank/DDBJ whole genome shotgun (WGS) entry which is preliminary data.</text>
</comment>
<accession>A0AA35WLE6</accession>
<evidence type="ECO:0000313" key="2">
    <source>
        <dbReference type="EMBL" id="CAI8021311.1"/>
    </source>
</evidence>